<dbReference type="Proteomes" id="UP000295066">
    <property type="component" value="Unassembled WGS sequence"/>
</dbReference>
<dbReference type="InterPro" id="IPR037185">
    <property type="entry name" value="EmrE-like"/>
</dbReference>
<feature type="transmembrane region" description="Helical" evidence="1">
    <location>
        <begin position="208"/>
        <end position="227"/>
    </location>
</feature>
<proteinExistence type="predicted"/>
<dbReference type="Gene3D" id="1.10.3730.20">
    <property type="match status" value="1"/>
</dbReference>
<dbReference type="EMBL" id="SORI01000009">
    <property type="protein sequence ID" value="TDY60164.1"/>
    <property type="molecule type" value="Genomic_DNA"/>
</dbReference>
<keyword evidence="4" id="KW-1185">Reference proteome</keyword>
<evidence type="ECO:0000259" key="2">
    <source>
        <dbReference type="Pfam" id="PF00892"/>
    </source>
</evidence>
<feature type="transmembrane region" description="Helical" evidence="1">
    <location>
        <begin position="33"/>
        <end position="57"/>
    </location>
</feature>
<feature type="transmembrane region" description="Helical" evidence="1">
    <location>
        <begin position="95"/>
        <end position="116"/>
    </location>
</feature>
<feature type="transmembrane region" description="Helical" evidence="1">
    <location>
        <begin position="269"/>
        <end position="286"/>
    </location>
</feature>
<accession>A0A4R8M527</accession>
<feature type="transmembrane region" description="Helical" evidence="1">
    <location>
        <begin position="182"/>
        <end position="202"/>
    </location>
</feature>
<gene>
    <name evidence="3" type="ORF">C8D99_10918</name>
</gene>
<dbReference type="Pfam" id="PF00892">
    <property type="entry name" value="EamA"/>
    <property type="match status" value="2"/>
</dbReference>
<comment type="caution">
    <text evidence="3">The sequence shown here is derived from an EMBL/GenBank/DDBJ whole genome shotgun (WGS) entry which is preliminary data.</text>
</comment>
<reference evidence="3 4" key="1">
    <citation type="submission" date="2019-03" db="EMBL/GenBank/DDBJ databases">
        <title>Genomic Encyclopedia of Type Strains, Phase IV (KMG-IV): sequencing the most valuable type-strain genomes for metagenomic binning, comparative biology and taxonomic classification.</title>
        <authorList>
            <person name="Goeker M."/>
        </authorList>
    </citation>
    <scope>NUCLEOTIDE SEQUENCE [LARGE SCALE GENOMIC DNA]</scope>
    <source>
        <strain evidence="3 4">DSM 25964</strain>
    </source>
</reference>
<dbReference type="OrthoDB" id="9790852at2"/>
<protein>
    <submittedName>
        <fullName evidence="3">Drug/metabolite transporter (DMT)-like permease</fullName>
    </submittedName>
</protein>
<dbReference type="PANTHER" id="PTHR22911">
    <property type="entry name" value="ACYL-MALONYL CONDENSING ENZYME-RELATED"/>
    <property type="match status" value="1"/>
</dbReference>
<keyword evidence="1" id="KW-1133">Transmembrane helix</keyword>
<keyword evidence="1" id="KW-0472">Membrane</keyword>
<name>A0A4R8M527_9BACT</name>
<evidence type="ECO:0000256" key="1">
    <source>
        <dbReference type="SAM" id="Phobius"/>
    </source>
</evidence>
<feature type="transmembrane region" description="Helical" evidence="1">
    <location>
        <begin position="69"/>
        <end position="89"/>
    </location>
</feature>
<feature type="domain" description="EamA" evidence="2">
    <location>
        <begin position="151"/>
        <end position="286"/>
    </location>
</feature>
<feature type="domain" description="EamA" evidence="2">
    <location>
        <begin position="12"/>
        <end position="139"/>
    </location>
</feature>
<dbReference type="InterPro" id="IPR000620">
    <property type="entry name" value="EamA_dom"/>
</dbReference>
<keyword evidence="1" id="KW-0812">Transmembrane</keyword>
<sequence length="300" mass="31601">MAEKPPVSPWLVLSVGVFAISTGAIFARMADAPALVIAAYRTGLASLFLLPFTGAGTLREARGLSRKDLLTVVLSGGFLALHFAAWISSLFYTTVASSVVIVNAIPLWTGLLSPMLTGDPFSSRLKKGLLLALPGGVIIGWGDFALGGTALWGDFLALLGSFFAALYILFGRRVRPRMSLTGYVTLNYGTSALVLWAIVAAMGLPPSGYSGTTWAAFFLMALVPQILGHSSYNWALRWLSGGTVALCLLGEPIGSTILAALFLSEPVTLGKAAGGALILAGIFIASQEEKNEPHKRRKEG</sequence>
<dbReference type="AlphaFoldDB" id="A0A4R8M527"/>
<feature type="transmembrane region" description="Helical" evidence="1">
    <location>
        <begin position="239"/>
        <end position="263"/>
    </location>
</feature>
<feature type="transmembrane region" description="Helical" evidence="1">
    <location>
        <begin position="152"/>
        <end position="170"/>
    </location>
</feature>
<organism evidence="3 4">
    <name type="scientific">Aminivibrio pyruvatiphilus</name>
    <dbReference type="NCBI Taxonomy" id="1005740"/>
    <lineage>
        <taxon>Bacteria</taxon>
        <taxon>Thermotogati</taxon>
        <taxon>Synergistota</taxon>
        <taxon>Synergistia</taxon>
        <taxon>Synergistales</taxon>
        <taxon>Aminobacteriaceae</taxon>
        <taxon>Aminivibrio</taxon>
    </lineage>
</organism>
<dbReference type="RefSeq" id="WP_133957629.1">
    <property type="nucleotide sequence ID" value="NZ_SORI01000009.1"/>
</dbReference>
<dbReference type="SUPFAM" id="SSF103481">
    <property type="entry name" value="Multidrug resistance efflux transporter EmrE"/>
    <property type="match status" value="2"/>
</dbReference>
<evidence type="ECO:0000313" key="3">
    <source>
        <dbReference type="EMBL" id="TDY60164.1"/>
    </source>
</evidence>
<feature type="transmembrane region" description="Helical" evidence="1">
    <location>
        <begin position="128"/>
        <end position="146"/>
    </location>
</feature>
<dbReference type="GO" id="GO:0016020">
    <property type="term" value="C:membrane"/>
    <property type="evidence" value="ECO:0007669"/>
    <property type="project" value="InterPro"/>
</dbReference>
<dbReference type="PANTHER" id="PTHR22911:SF76">
    <property type="entry name" value="EAMA DOMAIN-CONTAINING PROTEIN"/>
    <property type="match status" value="1"/>
</dbReference>
<evidence type="ECO:0000313" key="4">
    <source>
        <dbReference type="Proteomes" id="UP000295066"/>
    </source>
</evidence>
<feature type="transmembrane region" description="Helical" evidence="1">
    <location>
        <begin position="7"/>
        <end position="27"/>
    </location>
</feature>